<evidence type="ECO:0000313" key="6">
    <source>
        <dbReference type="Ensembl" id="ENSLLEP00000048372.1"/>
    </source>
</evidence>
<dbReference type="GO" id="GO:0004623">
    <property type="term" value="F:phospholipase A2 activity"/>
    <property type="evidence" value="ECO:0007669"/>
    <property type="project" value="TreeGrafter"/>
</dbReference>
<evidence type="ECO:0000256" key="3">
    <source>
        <dbReference type="ARBA" id="ARBA00022801"/>
    </source>
</evidence>
<dbReference type="PANTHER" id="PTHR13943:SF31">
    <property type="entry name" value="PHOSPHOLIPASE A AND ACYLTRANSFERASE 3"/>
    <property type="match status" value="1"/>
</dbReference>
<dbReference type="AlphaFoldDB" id="A0A8C5WM11"/>
<dbReference type="PANTHER" id="PTHR13943">
    <property type="entry name" value="HRAS-LIKE SUPPRESSOR - RELATED"/>
    <property type="match status" value="1"/>
</dbReference>
<dbReference type="PROSITE" id="PS51934">
    <property type="entry name" value="LRAT"/>
    <property type="match status" value="1"/>
</dbReference>
<reference evidence="6" key="1">
    <citation type="submission" date="2025-08" db="UniProtKB">
        <authorList>
            <consortium name="Ensembl"/>
        </authorList>
    </citation>
    <scope>IDENTIFICATION</scope>
</reference>
<keyword evidence="4" id="KW-0443">Lipid metabolism</keyword>
<accession>A0A8C5WM11</accession>
<reference evidence="6" key="2">
    <citation type="submission" date="2025-09" db="UniProtKB">
        <authorList>
            <consortium name="Ensembl"/>
        </authorList>
    </citation>
    <scope>IDENTIFICATION</scope>
</reference>
<evidence type="ECO:0000256" key="2">
    <source>
        <dbReference type="ARBA" id="ARBA00022679"/>
    </source>
</evidence>
<organism evidence="6 7">
    <name type="scientific">Leptobrachium leishanense</name>
    <name type="common">Leishan spiny toad</name>
    <dbReference type="NCBI Taxonomy" id="445787"/>
    <lineage>
        <taxon>Eukaryota</taxon>
        <taxon>Metazoa</taxon>
        <taxon>Chordata</taxon>
        <taxon>Craniata</taxon>
        <taxon>Vertebrata</taxon>
        <taxon>Euteleostomi</taxon>
        <taxon>Amphibia</taxon>
        <taxon>Batrachia</taxon>
        <taxon>Anura</taxon>
        <taxon>Pelobatoidea</taxon>
        <taxon>Megophryidae</taxon>
        <taxon>Leptobrachium</taxon>
    </lineage>
</organism>
<dbReference type="GO" id="GO:0016410">
    <property type="term" value="F:N-acyltransferase activity"/>
    <property type="evidence" value="ECO:0007669"/>
    <property type="project" value="TreeGrafter"/>
</dbReference>
<dbReference type="GO" id="GO:0005737">
    <property type="term" value="C:cytoplasm"/>
    <property type="evidence" value="ECO:0007669"/>
    <property type="project" value="TreeGrafter"/>
</dbReference>
<evidence type="ECO:0000259" key="5">
    <source>
        <dbReference type="PROSITE" id="PS51934"/>
    </source>
</evidence>
<name>A0A8C5WM11_9ANUR</name>
<dbReference type="InterPro" id="IPR007053">
    <property type="entry name" value="LRAT_dom"/>
</dbReference>
<evidence type="ECO:0000256" key="1">
    <source>
        <dbReference type="ARBA" id="ARBA00007824"/>
    </source>
</evidence>
<keyword evidence="3" id="KW-0378">Hydrolase</keyword>
<dbReference type="Gene3D" id="3.90.1720.10">
    <property type="entry name" value="endopeptidase domain like (from Nostoc punctiforme)"/>
    <property type="match status" value="1"/>
</dbReference>
<dbReference type="GO" id="GO:0070292">
    <property type="term" value="P:N-acylphosphatidylethanolamine metabolic process"/>
    <property type="evidence" value="ECO:0007669"/>
    <property type="project" value="TreeGrafter"/>
</dbReference>
<feature type="domain" description="LRAT" evidence="5">
    <location>
        <begin position="23"/>
        <end position="137"/>
    </location>
</feature>
<dbReference type="Ensembl" id="ENSLLET00000050259.1">
    <property type="protein sequence ID" value="ENSLLEP00000048372.1"/>
    <property type="gene ID" value="ENSLLEG00000030503.1"/>
</dbReference>
<dbReference type="Proteomes" id="UP000694569">
    <property type="component" value="Unplaced"/>
</dbReference>
<dbReference type="InterPro" id="IPR051496">
    <property type="entry name" value="H-rev107_PLA/AT"/>
</dbReference>
<dbReference type="GeneTree" id="ENSGT00940000162660"/>
<dbReference type="GO" id="GO:0008970">
    <property type="term" value="F:phospholipase A1 activity"/>
    <property type="evidence" value="ECO:0007669"/>
    <property type="project" value="TreeGrafter"/>
</dbReference>
<keyword evidence="2" id="KW-0808">Transferase</keyword>
<evidence type="ECO:0000313" key="7">
    <source>
        <dbReference type="Proteomes" id="UP000694569"/>
    </source>
</evidence>
<evidence type="ECO:0000256" key="4">
    <source>
        <dbReference type="ARBA" id="ARBA00023098"/>
    </source>
</evidence>
<proteinExistence type="inferred from homology"/>
<sequence>TTPTLPSEALIFLQGEYPNPGDLIEFQRVGYQHWAIFVGDKDVVHLTSRKYLDGKSSKSPMITREALVKKDPLNVVAGKSNFRVNNKYDEKETPLPTQKVVKAALENVGQTVNYNITTNNCEHFVTKLKYETAVSDQRAGNSPNAGELPAHTVPVRCLFEGSEIPMKKHCFGYSENTNQQ</sequence>
<comment type="similarity">
    <text evidence="1">Belongs to the H-rev107 family.</text>
</comment>
<keyword evidence="7" id="KW-1185">Reference proteome</keyword>
<protein>
    <recommendedName>
        <fullName evidence="5">LRAT domain-containing protein</fullName>
    </recommendedName>
</protein>
<dbReference type="Pfam" id="PF04970">
    <property type="entry name" value="LRAT"/>
    <property type="match status" value="1"/>
</dbReference>